<reference evidence="1 2" key="1">
    <citation type="journal article" date="2023" name="BMC Biol.">
        <title>The compact genome of the sponge Oopsacas minuta (Hexactinellida) is lacking key metazoan core genes.</title>
        <authorList>
            <person name="Santini S."/>
            <person name="Schenkelaars Q."/>
            <person name="Jourda C."/>
            <person name="Duchesne M."/>
            <person name="Belahbib H."/>
            <person name="Rocher C."/>
            <person name="Selva M."/>
            <person name="Riesgo A."/>
            <person name="Vervoort M."/>
            <person name="Leys S.P."/>
            <person name="Kodjabachian L."/>
            <person name="Le Bivic A."/>
            <person name="Borchiellini C."/>
            <person name="Claverie J.M."/>
            <person name="Renard E."/>
        </authorList>
    </citation>
    <scope>NUCLEOTIDE SEQUENCE [LARGE SCALE GENOMIC DNA]</scope>
    <source>
        <strain evidence="1">SPO-2</strain>
    </source>
</reference>
<accession>A0AAV7JL62</accession>
<dbReference type="EMBL" id="JAKMXF010000321">
    <property type="protein sequence ID" value="KAI6649506.1"/>
    <property type="molecule type" value="Genomic_DNA"/>
</dbReference>
<protein>
    <submittedName>
        <fullName evidence="1">Uncharacterized protein</fullName>
    </submittedName>
</protein>
<proteinExistence type="predicted"/>
<organism evidence="1 2">
    <name type="scientific">Oopsacas minuta</name>
    <dbReference type="NCBI Taxonomy" id="111878"/>
    <lineage>
        <taxon>Eukaryota</taxon>
        <taxon>Metazoa</taxon>
        <taxon>Porifera</taxon>
        <taxon>Hexactinellida</taxon>
        <taxon>Hexasterophora</taxon>
        <taxon>Lyssacinosida</taxon>
        <taxon>Leucopsacidae</taxon>
        <taxon>Oopsacas</taxon>
    </lineage>
</organism>
<sequence>MSIISFLGLGPVFDVDPLFGCSEEEMELLYERYLAGDTCLPPEVIAEFDMQTKNAPPSVENQKGTFSINGPPPAYYDIEKGIPAKKPKHVVYVPTESKPKAKKKTYSKK</sequence>
<comment type="caution">
    <text evidence="1">The sequence shown here is derived from an EMBL/GenBank/DDBJ whole genome shotgun (WGS) entry which is preliminary data.</text>
</comment>
<dbReference type="AlphaFoldDB" id="A0AAV7JL62"/>
<dbReference type="Proteomes" id="UP001165289">
    <property type="component" value="Unassembled WGS sequence"/>
</dbReference>
<evidence type="ECO:0000313" key="2">
    <source>
        <dbReference type="Proteomes" id="UP001165289"/>
    </source>
</evidence>
<gene>
    <name evidence="1" type="ORF">LOD99_11871</name>
</gene>
<evidence type="ECO:0000313" key="1">
    <source>
        <dbReference type="EMBL" id="KAI6649506.1"/>
    </source>
</evidence>
<keyword evidence="2" id="KW-1185">Reference proteome</keyword>
<name>A0AAV7JL62_9METZ</name>